<evidence type="ECO:0000256" key="1">
    <source>
        <dbReference type="ARBA" id="ARBA00004651"/>
    </source>
</evidence>
<reference evidence="11 12" key="1">
    <citation type="submission" date="2019-11" db="EMBL/GenBank/DDBJ databases">
        <authorList>
            <person name="Cho J.-C."/>
        </authorList>
    </citation>
    <scope>NUCLEOTIDE SEQUENCE [LARGE SCALE GENOMIC DNA]</scope>
    <source>
        <strain evidence="10 11">JH1073</strain>
        <strain evidence="9 12">JH702</strain>
    </source>
</reference>
<keyword evidence="3" id="KW-1003">Cell membrane</keyword>
<feature type="transmembrane region" description="Helical" evidence="7">
    <location>
        <begin position="118"/>
        <end position="140"/>
    </location>
</feature>
<feature type="transmembrane region" description="Helical" evidence="7">
    <location>
        <begin position="161"/>
        <end position="181"/>
    </location>
</feature>
<dbReference type="PANTHER" id="PTHR23513:SF6">
    <property type="entry name" value="MAJOR FACILITATOR SUPERFAMILY ASSOCIATED DOMAIN-CONTAINING PROTEIN"/>
    <property type="match status" value="1"/>
</dbReference>
<gene>
    <name evidence="9" type="ORF">GKO46_01945</name>
    <name evidence="10" type="ORF">GKO48_07315</name>
</gene>
<dbReference type="RefSeq" id="WP_342823126.1">
    <property type="nucleotide sequence ID" value="NZ_CP046146.1"/>
</dbReference>
<feature type="transmembrane region" description="Helical" evidence="7">
    <location>
        <begin position="326"/>
        <end position="348"/>
    </location>
</feature>
<evidence type="ECO:0000313" key="9">
    <source>
        <dbReference type="EMBL" id="MDG0865834.1"/>
    </source>
</evidence>
<sequence length="415" mass="43673">MTTSVPTPARKFSRPRGPLAAFAFPQFRRVWLASVIFSLGNWGERLATGWVVLNETDSVFLAAASFAVRQAPQLIFAPIGGAASDRFSRGKIMLITGIYKAVVLSALAAVAMNNLEPLWLVFVILAFSGVGHSFEIPSVQGMVTGSVPREVRMNAVAIQSTGMRAVGALGALAAGFAISWLGVPATFFASGIAFVIGGFLALLANRGLRVKVVEQTCSVIRDVFDGLKLMSTLPIVRMILITAVLVEIFGFAYGAVMPAVAKEVLNVDEKGLGTLTMMAGFGSMFGTLFLMMLGNFQRKGLLLITVAVAYGLFLATFSAFGSYAVALVLIMGVGASAAAFDAMQWTLLQLNVPDEMRGRAVGAWVFAIGFGWIGHLGLGAVGELIGVDWALAAAGIVVISTGLGALIVSPSLRRL</sequence>
<evidence type="ECO:0000256" key="3">
    <source>
        <dbReference type="ARBA" id="ARBA00022475"/>
    </source>
</evidence>
<feature type="transmembrane region" description="Helical" evidence="7">
    <location>
        <begin position="92"/>
        <end position="112"/>
    </location>
</feature>
<feature type="transmembrane region" description="Helical" evidence="7">
    <location>
        <begin position="272"/>
        <end position="293"/>
    </location>
</feature>
<feature type="transmembrane region" description="Helical" evidence="7">
    <location>
        <begin position="360"/>
        <end position="381"/>
    </location>
</feature>
<dbReference type="InterPro" id="IPR036259">
    <property type="entry name" value="MFS_trans_sf"/>
</dbReference>
<evidence type="ECO:0000313" key="10">
    <source>
        <dbReference type="EMBL" id="WFG39433.1"/>
    </source>
</evidence>
<dbReference type="PANTHER" id="PTHR23513">
    <property type="entry name" value="INTEGRAL MEMBRANE EFFLUX PROTEIN-RELATED"/>
    <property type="match status" value="1"/>
</dbReference>
<accession>A0AAJ5ZDV4</accession>
<keyword evidence="11" id="KW-1185">Reference proteome</keyword>
<evidence type="ECO:0000256" key="5">
    <source>
        <dbReference type="ARBA" id="ARBA00022989"/>
    </source>
</evidence>
<protein>
    <submittedName>
        <fullName evidence="10">MFS transporter</fullName>
    </submittedName>
</protein>
<feature type="domain" description="Major facilitator superfamily (MFS) profile" evidence="8">
    <location>
        <begin position="1"/>
        <end position="413"/>
    </location>
</feature>
<name>A0AAJ5ZDV4_9CHLR</name>
<evidence type="ECO:0000313" key="12">
    <source>
        <dbReference type="Proteomes" id="UP001321249"/>
    </source>
</evidence>
<feature type="transmembrane region" description="Helical" evidence="7">
    <location>
        <begin position="187"/>
        <end position="204"/>
    </location>
</feature>
<reference evidence="11" key="3">
    <citation type="submission" date="2023-06" db="EMBL/GenBank/DDBJ databases">
        <title>Pangenomics reveal diversification of enzyme families and niche specialization in globally abundant SAR202 bacteria.</title>
        <authorList>
            <person name="Saw J.H.W."/>
        </authorList>
    </citation>
    <scope>NUCLEOTIDE SEQUENCE [LARGE SCALE GENOMIC DNA]</scope>
    <source>
        <strain evidence="11">JH1073</strain>
    </source>
</reference>
<dbReference type="InterPro" id="IPR010290">
    <property type="entry name" value="TM_effector"/>
</dbReference>
<dbReference type="CDD" id="cd06173">
    <property type="entry name" value="MFS_MefA_like"/>
    <property type="match status" value="1"/>
</dbReference>
<evidence type="ECO:0000259" key="8">
    <source>
        <dbReference type="PROSITE" id="PS50850"/>
    </source>
</evidence>
<evidence type="ECO:0000256" key="2">
    <source>
        <dbReference type="ARBA" id="ARBA00022448"/>
    </source>
</evidence>
<dbReference type="Proteomes" id="UP001321249">
    <property type="component" value="Unassembled WGS sequence"/>
</dbReference>
<feature type="transmembrane region" description="Helical" evidence="7">
    <location>
        <begin position="387"/>
        <end position="408"/>
    </location>
</feature>
<dbReference type="Pfam" id="PF05977">
    <property type="entry name" value="MFS_3"/>
    <property type="match status" value="1"/>
</dbReference>
<dbReference type="Proteomes" id="UP001219901">
    <property type="component" value="Chromosome"/>
</dbReference>
<keyword evidence="4 7" id="KW-0812">Transmembrane</keyword>
<keyword evidence="5 7" id="KW-1133">Transmembrane helix</keyword>
<evidence type="ECO:0000256" key="4">
    <source>
        <dbReference type="ARBA" id="ARBA00022692"/>
    </source>
</evidence>
<reference evidence="10" key="2">
    <citation type="journal article" date="2023" name="Nat. Commun.">
        <title>Cultivation of marine bacteria of the SAR202 clade.</title>
        <authorList>
            <person name="Lim Y."/>
            <person name="Seo J.H."/>
            <person name="Giovannoni S.J."/>
            <person name="Kang I."/>
            <person name="Cho J.C."/>
        </authorList>
    </citation>
    <scope>NUCLEOTIDE SEQUENCE</scope>
    <source>
        <strain evidence="10">JH1073</strain>
    </source>
</reference>
<feature type="transmembrane region" description="Helical" evidence="7">
    <location>
        <begin position="238"/>
        <end position="260"/>
    </location>
</feature>
<dbReference type="GO" id="GO:0005886">
    <property type="term" value="C:plasma membrane"/>
    <property type="evidence" value="ECO:0007669"/>
    <property type="project" value="UniProtKB-SubCell"/>
</dbReference>
<dbReference type="SUPFAM" id="SSF103473">
    <property type="entry name" value="MFS general substrate transporter"/>
    <property type="match status" value="1"/>
</dbReference>
<dbReference type="AlphaFoldDB" id="A0AAJ5ZDV4"/>
<comment type="subcellular location">
    <subcellularLocation>
        <location evidence="1">Cell membrane</location>
        <topology evidence="1">Multi-pass membrane protein</topology>
    </subcellularLocation>
</comment>
<evidence type="ECO:0000313" key="11">
    <source>
        <dbReference type="Proteomes" id="UP001219901"/>
    </source>
</evidence>
<keyword evidence="6 7" id="KW-0472">Membrane</keyword>
<evidence type="ECO:0000256" key="7">
    <source>
        <dbReference type="SAM" id="Phobius"/>
    </source>
</evidence>
<dbReference type="PROSITE" id="PS50850">
    <property type="entry name" value="MFS"/>
    <property type="match status" value="1"/>
</dbReference>
<dbReference type="EMBL" id="CP046147">
    <property type="protein sequence ID" value="WFG39433.1"/>
    <property type="molecule type" value="Genomic_DNA"/>
</dbReference>
<dbReference type="EMBL" id="WMBE01000001">
    <property type="protein sequence ID" value="MDG0865834.1"/>
    <property type="molecule type" value="Genomic_DNA"/>
</dbReference>
<dbReference type="InterPro" id="IPR020846">
    <property type="entry name" value="MFS_dom"/>
</dbReference>
<proteinExistence type="predicted"/>
<organism evidence="10 11">
    <name type="scientific">Candidatus Lucifugimonas marina</name>
    <dbReference type="NCBI Taxonomy" id="3038979"/>
    <lineage>
        <taxon>Bacteria</taxon>
        <taxon>Bacillati</taxon>
        <taxon>Chloroflexota</taxon>
        <taxon>Dehalococcoidia</taxon>
        <taxon>SAR202 cluster</taxon>
        <taxon>Candidatus Lucifugimonadales</taxon>
        <taxon>Candidatus Lucifugimonadaceae</taxon>
        <taxon>Candidatus Lucifugimonas</taxon>
    </lineage>
</organism>
<evidence type="ECO:0000256" key="6">
    <source>
        <dbReference type="ARBA" id="ARBA00023136"/>
    </source>
</evidence>
<keyword evidence="2" id="KW-0813">Transport</keyword>
<dbReference type="GO" id="GO:0022857">
    <property type="term" value="F:transmembrane transporter activity"/>
    <property type="evidence" value="ECO:0007669"/>
    <property type="project" value="InterPro"/>
</dbReference>
<feature type="transmembrane region" description="Helical" evidence="7">
    <location>
        <begin position="300"/>
        <end position="320"/>
    </location>
</feature>
<dbReference type="Gene3D" id="1.20.1250.20">
    <property type="entry name" value="MFS general substrate transporter like domains"/>
    <property type="match status" value="2"/>
</dbReference>